<dbReference type="EMBL" id="JALPRX010000057">
    <property type="protein sequence ID" value="MCK8785417.1"/>
    <property type="molecule type" value="Genomic_DNA"/>
</dbReference>
<evidence type="ECO:0000256" key="5">
    <source>
        <dbReference type="ARBA" id="ARBA00023004"/>
    </source>
</evidence>
<dbReference type="SUPFAM" id="SSF48264">
    <property type="entry name" value="Cytochrome P450"/>
    <property type="match status" value="1"/>
</dbReference>
<evidence type="ECO:0000256" key="7">
    <source>
        <dbReference type="PIRSR" id="PIRSR602401-1"/>
    </source>
</evidence>
<dbReference type="PANTHER" id="PTHR24291">
    <property type="entry name" value="CYTOCHROME P450 FAMILY 4"/>
    <property type="match status" value="1"/>
</dbReference>
<evidence type="ECO:0000256" key="9">
    <source>
        <dbReference type="SAM" id="MobiDB-lite"/>
    </source>
</evidence>
<dbReference type="InterPro" id="IPR050196">
    <property type="entry name" value="Cytochrome_P450_Monoox"/>
</dbReference>
<sequence length="500" mass="53428">MADDATIMPAKDAQAGSAASGSAASGSAAPGSVAAGDAPPDLPRIVPPVRPPDGPRLLRTLVRNPIEAWPAEVYEKELVRIATLGRERVFVLSPPLVQQVLLDEADAFVKSEAMLRALRPALGEALLTADGERWRWQRRAVAPVFRPDRLRGFVPAMLAAAGAAAARWRALPDGTEVELTEEMARLTFAIIVETMLSGEGLDGADRIDPARVAAGLKASLDPVGWVVALSLLGAPEWTPYPGRLRARRARRYLRGVLGRLVAARRARAEAGAGAGRDDLLGLLLRARDPETGRALADRDVVDNLVTFVTAGHETTALALCWTLFLLARHPGAEARVLAEIAAVTGGGALLPEHLDRLAYTRQVLQESMRLYPPAAVLTRTADRPVRIGGEAVAPGTPVFVPIYALHRHRALWDDPDRFDPDRFAAAAAAARHRFAYLPFGGGPRLCIGAGFAMLEAVAILATLLPAARLSPPPGFSPALRLRVTLRPAPGLPMRLSRREG</sequence>
<evidence type="ECO:0000256" key="6">
    <source>
        <dbReference type="ARBA" id="ARBA00023033"/>
    </source>
</evidence>
<evidence type="ECO:0000256" key="8">
    <source>
        <dbReference type="RuleBase" id="RU000461"/>
    </source>
</evidence>
<dbReference type="InterPro" id="IPR002401">
    <property type="entry name" value="Cyt_P450_E_grp-I"/>
</dbReference>
<dbReference type="AlphaFoldDB" id="A0A9X1YB35"/>
<evidence type="ECO:0000313" key="11">
    <source>
        <dbReference type="Proteomes" id="UP001139516"/>
    </source>
</evidence>
<evidence type="ECO:0000313" key="10">
    <source>
        <dbReference type="EMBL" id="MCK8785417.1"/>
    </source>
</evidence>
<dbReference type="GO" id="GO:0016705">
    <property type="term" value="F:oxidoreductase activity, acting on paired donors, with incorporation or reduction of molecular oxygen"/>
    <property type="evidence" value="ECO:0007669"/>
    <property type="project" value="InterPro"/>
</dbReference>
<evidence type="ECO:0000256" key="3">
    <source>
        <dbReference type="ARBA" id="ARBA00022723"/>
    </source>
</evidence>
<dbReference type="InterPro" id="IPR001128">
    <property type="entry name" value="Cyt_P450"/>
</dbReference>
<dbReference type="PRINTS" id="PR00463">
    <property type="entry name" value="EP450I"/>
</dbReference>
<dbReference type="InterPro" id="IPR036396">
    <property type="entry name" value="Cyt_P450_sf"/>
</dbReference>
<keyword evidence="6 8" id="KW-0503">Monooxygenase</keyword>
<organism evidence="10 11">
    <name type="scientific">Roseomonas acroporae</name>
    <dbReference type="NCBI Taxonomy" id="2937791"/>
    <lineage>
        <taxon>Bacteria</taxon>
        <taxon>Pseudomonadati</taxon>
        <taxon>Pseudomonadota</taxon>
        <taxon>Alphaproteobacteria</taxon>
        <taxon>Acetobacterales</taxon>
        <taxon>Roseomonadaceae</taxon>
        <taxon>Roseomonas</taxon>
    </lineage>
</organism>
<dbReference type="GO" id="GO:0020037">
    <property type="term" value="F:heme binding"/>
    <property type="evidence" value="ECO:0007669"/>
    <property type="project" value="InterPro"/>
</dbReference>
<comment type="similarity">
    <text evidence="1 8">Belongs to the cytochrome P450 family.</text>
</comment>
<proteinExistence type="inferred from homology"/>
<evidence type="ECO:0000256" key="1">
    <source>
        <dbReference type="ARBA" id="ARBA00010617"/>
    </source>
</evidence>
<keyword evidence="5 7" id="KW-0408">Iron</keyword>
<keyword evidence="4 8" id="KW-0560">Oxidoreductase</keyword>
<accession>A0A9X1YB35</accession>
<gene>
    <name evidence="10" type="ORF">M0638_13590</name>
</gene>
<dbReference type="PROSITE" id="PS00086">
    <property type="entry name" value="CYTOCHROME_P450"/>
    <property type="match status" value="1"/>
</dbReference>
<comment type="caution">
    <text evidence="10">The sequence shown here is derived from an EMBL/GenBank/DDBJ whole genome shotgun (WGS) entry which is preliminary data.</text>
</comment>
<protein>
    <submittedName>
        <fullName evidence="10">Cytochrome P450</fullName>
    </submittedName>
</protein>
<feature type="compositionally biased region" description="Low complexity" evidence="9">
    <location>
        <begin position="9"/>
        <end position="39"/>
    </location>
</feature>
<feature type="binding site" description="axial binding residue" evidence="7">
    <location>
        <position position="446"/>
    </location>
    <ligand>
        <name>heme</name>
        <dbReference type="ChEBI" id="CHEBI:30413"/>
    </ligand>
    <ligandPart>
        <name>Fe</name>
        <dbReference type="ChEBI" id="CHEBI:18248"/>
    </ligandPart>
</feature>
<keyword evidence="11" id="KW-1185">Reference proteome</keyword>
<dbReference type="InterPro" id="IPR017972">
    <property type="entry name" value="Cyt_P450_CS"/>
</dbReference>
<dbReference type="PANTHER" id="PTHR24291:SF50">
    <property type="entry name" value="BIFUNCTIONAL ALBAFLAVENONE MONOOXYGENASE_TERPENE SYNTHASE"/>
    <property type="match status" value="1"/>
</dbReference>
<dbReference type="GO" id="GO:0005506">
    <property type="term" value="F:iron ion binding"/>
    <property type="evidence" value="ECO:0007669"/>
    <property type="project" value="InterPro"/>
</dbReference>
<dbReference type="Proteomes" id="UP001139516">
    <property type="component" value="Unassembled WGS sequence"/>
</dbReference>
<reference evidence="10" key="1">
    <citation type="submission" date="2022-04" db="EMBL/GenBank/DDBJ databases">
        <title>Roseomonas acroporae sp. nov., isolated from coral Acropora digitifera.</title>
        <authorList>
            <person name="Sun H."/>
        </authorList>
    </citation>
    <scope>NUCLEOTIDE SEQUENCE</scope>
    <source>
        <strain evidence="10">NAR14</strain>
    </source>
</reference>
<dbReference type="PRINTS" id="PR00385">
    <property type="entry name" value="P450"/>
</dbReference>
<feature type="region of interest" description="Disordered" evidence="9">
    <location>
        <begin position="1"/>
        <end position="53"/>
    </location>
</feature>
<keyword evidence="3 7" id="KW-0479">Metal-binding</keyword>
<keyword evidence="2 7" id="KW-0349">Heme</keyword>
<feature type="compositionally biased region" description="Pro residues" evidence="9">
    <location>
        <begin position="40"/>
        <end position="53"/>
    </location>
</feature>
<name>A0A9X1YB35_9PROT</name>
<comment type="cofactor">
    <cofactor evidence="7">
        <name>heme</name>
        <dbReference type="ChEBI" id="CHEBI:30413"/>
    </cofactor>
</comment>
<dbReference type="Pfam" id="PF00067">
    <property type="entry name" value="p450"/>
    <property type="match status" value="1"/>
</dbReference>
<evidence type="ECO:0000256" key="4">
    <source>
        <dbReference type="ARBA" id="ARBA00023002"/>
    </source>
</evidence>
<dbReference type="GO" id="GO:0004497">
    <property type="term" value="F:monooxygenase activity"/>
    <property type="evidence" value="ECO:0007669"/>
    <property type="project" value="UniProtKB-KW"/>
</dbReference>
<dbReference type="Gene3D" id="1.10.630.10">
    <property type="entry name" value="Cytochrome P450"/>
    <property type="match status" value="1"/>
</dbReference>
<evidence type="ECO:0000256" key="2">
    <source>
        <dbReference type="ARBA" id="ARBA00022617"/>
    </source>
</evidence>
<dbReference type="RefSeq" id="WP_248667536.1">
    <property type="nucleotide sequence ID" value="NZ_JALPRX010000057.1"/>
</dbReference>